<keyword evidence="3" id="KW-1185">Reference proteome</keyword>
<dbReference type="Proteomes" id="UP000663879">
    <property type="component" value="Unassembled WGS sequence"/>
</dbReference>
<feature type="compositionally biased region" description="Acidic residues" evidence="1">
    <location>
        <begin position="16"/>
        <end position="27"/>
    </location>
</feature>
<dbReference type="EMBL" id="CAJNOC010006947">
    <property type="protein sequence ID" value="CAF1089052.1"/>
    <property type="molecule type" value="Genomic_DNA"/>
</dbReference>
<evidence type="ECO:0000313" key="3">
    <source>
        <dbReference type="Proteomes" id="UP000663879"/>
    </source>
</evidence>
<gene>
    <name evidence="2" type="ORF">OXX778_LOCUS20575</name>
</gene>
<reference evidence="2" key="1">
    <citation type="submission" date="2021-02" db="EMBL/GenBank/DDBJ databases">
        <authorList>
            <person name="Nowell W R."/>
        </authorList>
    </citation>
    <scope>NUCLEOTIDE SEQUENCE</scope>
    <source>
        <strain evidence="2">Ploen Becks lab</strain>
    </source>
</reference>
<name>A0A814N7S7_9BILA</name>
<organism evidence="2 3">
    <name type="scientific">Brachionus calyciflorus</name>
    <dbReference type="NCBI Taxonomy" id="104777"/>
    <lineage>
        <taxon>Eukaryota</taxon>
        <taxon>Metazoa</taxon>
        <taxon>Spiralia</taxon>
        <taxon>Gnathifera</taxon>
        <taxon>Rotifera</taxon>
        <taxon>Eurotatoria</taxon>
        <taxon>Monogononta</taxon>
        <taxon>Pseudotrocha</taxon>
        <taxon>Ploima</taxon>
        <taxon>Brachionidae</taxon>
        <taxon>Brachionus</taxon>
    </lineage>
</organism>
<proteinExistence type="predicted"/>
<comment type="caution">
    <text evidence="2">The sequence shown here is derived from an EMBL/GenBank/DDBJ whole genome shotgun (WGS) entry which is preliminary data.</text>
</comment>
<sequence length="84" mass="9936">MGEINADVVSVRSGVCDDDDEDDEESDKFDQERYIRKMFQNISNILKHRTCLMKFQTCMFNFHRTKKNKPIVISNENVVQDDYP</sequence>
<accession>A0A814N7S7</accession>
<feature type="region of interest" description="Disordered" evidence="1">
    <location>
        <begin position="1"/>
        <end position="29"/>
    </location>
</feature>
<evidence type="ECO:0000256" key="1">
    <source>
        <dbReference type="SAM" id="MobiDB-lite"/>
    </source>
</evidence>
<protein>
    <submittedName>
        <fullName evidence="2">Uncharacterized protein</fullName>
    </submittedName>
</protein>
<evidence type="ECO:0000313" key="2">
    <source>
        <dbReference type="EMBL" id="CAF1089052.1"/>
    </source>
</evidence>
<dbReference type="AlphaFoldDB" id="A0A814N7S7"/>